<proteinExistence type="predicted"/>
<evidence type="ECO:0000313" key="2">
    <source>
        <dbReference type="EMBL" id="KAA1380608.1"/>
    </source>
</evidence>
<dbReference type="InterPro" id="IPR020471">
    <property type="entry name" value="AKR"/>
</dbReference>
<dbReference type="CDD" id="cd19090">
    <property type="entry name" value="AKR_AKR15A-like"/>
    <property type="match status" value="1"/>
</dbReference>
<dbReference type="GO" id="GO:0016491">
    <property type="term" value="F:oxidoreductase activity"/>
    <property type="evidence" value="ECO:0007669"/>
    <property type="project" value="InterPro"/>
</dbReference>
<accession>A0A641AUS9</accession>
<protein>
    <submittedName>
        <fullName evidence="2">Aldo/keto reductase</fullName>
    </submittedName>
</protein>
<sequence length="321" mass="33450">MTPVSTPLSPRPLGASGLVVTGLGVGGSPLGGASAVYGHDTSADEGVATVSRVFDGPITFLDTSNAYSGGDSERRVGEAIDRADGLPVGFVLSTKVDADPSTGVFDGSRVRRSLEESLERLGLDRVPLLHLHDPEEHLAFSDAMGRGGAVEALVAIKREGLVDAIGIAGGRVEEMRRYVQTGAFDVLLTHNRMTLVDRSARPLIEAATERSMGVINAAPFGGGVLARNPRPDDLYAYGLGTASQVDAARRMSQVCERYGVSLAAAALQFAVHAPGVDAVLVGASSPQRVDELVELAGAVIPDELSNQLEDLVPPSSEWIAS</sequence>
<dbReference type="EMBL" id="SDPP02000001">
    <property type="protein sequence ID" value="KAA1380608.1"/>
    <property type="molecule type" value="Genomic_DNA"/>
</dbReference>
<evidence type="ECO:0000259" key="1">
    <source>
        <dbReference type="Pfam" id="PF00248"/>
    </source>
</evidence>
<name>A0A641AUS9_9ACTN</name>
<keyword evidence="3" id="KW-1185">Reference proteome</keyword>
<dbReference type="Pfam" id="PF00248">
    <property type="entry name" value="Aldo_ket_red"/>
    <property type="match status" value="1"/>
</dbReference>
<reference evidence="2" key="1">
    <citation type="submission" date="2019-09" db="EMBL/GenBank/DDBJ databases">
        <authorList>
            <person name="Li J."/>
        </authorList>
    </citation>
    <scope>NUCLEOTIDE SEQUENCE [LARGE SCALE GENOMIC DNA]</scope>
    <source>
        <strain evidence="2">NRBC 14897</strain>
    </source>
</reference>
<dbReference type="InterPro" id="IPR023210">
    <property type="entry name" value="NADP_OxRdtase_dom"/>
</dbReference>
<dbReference type="GO" id="GO:0005829">
    <property type="term" value="C:cytosol"/>
    <property type="evidence" value="ECO:0007669"/>
    <property type="project" value="TreeGrafter"/>
</dbReference>
<comment type="caution">
    <text evidence="2">The sequence shown here is derived from an EMBL/GenBank/DDBJ whole genome shotgun (WGS) entry which is preliminary data.</text>
</comment>
<evidence type="ECO:0000313" key="3">
    <source>
        <dbReference type="Proteomes" id="UP001515100"/>
    </source>
</evidence>
<dbReference type="OrthoDB" id="9768851at2"/>
<dbReference type="PANTHER" id="PTHR42686">
    <property type="entry name" value="GH17980P-RELATED"/>
    <property type="match status" value="1"/>
</dbReference>
<dbReference type="InterPro" id="IPR036812">
    <property type="entry name" value="NAD(P)_OxRdtase_dom_sf"/>
</dbReference>
<dbReference type="Proteomes" id="UP001515100">
    <property type="component" value="Unassembled WGS sequence"/>
</dbReference>
<dbReference type="Gene3D" id="3.20.20.100">
    <property type="entry name" value="NADP-dependent oxidoreductase domain"/>
    <property type="match status" value="1"/>
</dbReference>
<organism evidence="2 3">
    <name type="scientific">Aeromicrobium fastidiosum</name>
    <dbReference type="NCBI Taxonomy" id="52699"/>
    <lineage>
        <taxon>Bacteria</taxon>
        <taxon>Bacillati</taxon>
        <taxon>Actinomycetota</taxon>
        <taxon>Actinomycetes</taxon>
        <taxon>Propionibacteriales</taxon>
        <taxon>Nocardioidaceae</taxon>
        <taxon>Aeromicrobium</taxon>
    </lineage>
</organism>
<gene>
    <name evidence="2" type="ORF">ESP62_005390</name>
</gene>
<dbReference type="RefSeq" id="WP_129181249.1">
    <property type="nucleotide sequence ID" value="NZ_JAGIOG010000001.1"/>
</dbReference>
<dbReference type="PANTHER" id="PTHR42686:SF1">
    <property type="entry name" value="GH17980P-RELATED"/>
    <property type="match status" value="1"/>
</dbReference>
<dbReference type="SUPFAM" id="SSF51430">
    <property type="entry name" value="NAD(P)-linked oxidoreductase"/>
    <property type="match status" value="1"/>
</dbReference>
<feature type="domain" description="NADP-dependent oxidoreductase" evidence="1">
    <location>
        <begin position="23"/>
        <end position="310"/>
    </location>
</feature>
<dbReference type="AlphaFoldDB" id="A0A641AUS9"/>